<evidence type="ECO:0000256" key="3">
    <source>
        <dbReference type="ARBA" id="ARBA00022840"/>
    </source>
</evidence>
<comment type="caution">
    <text evidence="8">The sequence shown here is derived from an EMBL/GenBank/DDBJ whole genome shotgun (WGS) entry which is preliminary data.</text>
</comment>
<dbReference type="GO" id="GO:0005524">
    <property type="term" value="F:ATP binding"/>
    <property type="evidence" value="ECO:0007669"/>
    <property type="project" value="UniProtKB-UniRule"/>
</dbReference>
<organism evidence="8 9">
    <name type="scientific">Ruficoccus amylovorans</name>
    <dbReference type="NCBI Taxonomy" id="1804625"/>
    <lineage>
        <taxon>Bacteria</taxon>
        <taxon>Pseudomonadati</taxon>
        <taxon>Verrucomicrobiota</taxon>
        <taxon>Opitutia</taxon>
        <taxon>Puniceicoccales</taxon>
        <taxon>Cerasicoccaceae</taxon>
        <taxon>Ruficoccus</taxon>
    </lineage>
</organism>
<sequence>MFRSITGALTQSKLTDRLKQWVNSFAREEEDGPLESAPEAPEKAPVQPAAAVAEPAPVEEPDQYREREQAWEREWARVEAWSEELAERQALREQRKNAQAQMMGDCLYNIEMILQAPRASEEDPEPEPEAEAMPADSAPAVEPVIGYESGELDGYSLPGTAFLRADGDYPDADMSAAELDDLHQRLQQTFDNFAVDALVCDSTVGPRVTQFRVKPGYGVRVESIAGLDNNIALALKASAVRIQAPIPGEPYVGVEVPNTRSRTITLGEALKSEVWQNSTAAIPVALGMDIAGQFQFCDLAKAPHLLIAGSTGSGKSVCINNIILSLLYRFQPGELELVLVDPKRVELAMYRELPHLIHPVVDDAKQACQALKWLVREMETRYEIMAERRVRNIAGFNTKARQEGFSPMPYIVLIIDEMADLMMTAKDDVETPIARLAQMSRAVGIHLILATQRPSVNIITGVIKANFPTRVAFKVSSQIDSRTILDGKGAETLQGKGDMLYTPPGQSRLRRLQSPFVDDDEILRVTDFIREQAPPRYRVELDPEDVPGGGEGSGEEFADGADPMLMDALAVVASTGKASTSFLQRKLKIGYNRAANLVEEMEVRGHIGPQVGSSPREVFVTPNDLPR</sequence>
<keyword evidence="4" id="KW-0238">DNA-binding</keyword>
<feature type="compositionally biased region" description="Low complexity" evidence="6">
    <location>
        <begin position="37"/>
        <end position="56"/>
    </location>
</feature>
<dbReference type="PANTHER" id="PTHR22683:SF41">
    <property type="entry name" value="DNA TRANSLOCASE FTSK"/>
    <property type="match status" value="1"/>
</dbReference>
<dbReference type="InterPro" id="IPR027417">
    <property type="entry name" value="P-loop_NTPase"/>
</dbReference>
<comment type="similarity">
    <text evidence="1">Belongs to the FtsK/SpoIIIE/SftA family.</text>
</comment>
<dbReference type="EMBL" id="JACHVB010000020">
    <property type="protein sequence ID" value="MBC2594130.1"/>
    <property type="molecule type" value="Genomic_DNA"/>
</dbReference>
<feature type="binding site" evidence="5">
    <location>
        <begin position="309"/>
        <end position="316"/>
    </location>
    <ligand>
        <name>ATP</name>
        <dbReference type="ChEBI" id="CHEBI:30616"/>
    </ligand>
</feature>
<dbReference type="GO" id="GO:0003677">
    <property type="term" value="F:DNA binding"/>
    <property type="evidence" value="ECO:0007669"/>
    <property type="project" value="UniProtKB-KW"/>
</dbReference>
<keyword evidence="3 5" id="KW-0067">ATP-binding</keyword>
<dbReference type="SUPFAM" id="SSF52540">
    <property type="entry name" value="P-loop containing nucleoside triphosphate hydrolases"/>
    <property type="match status" value="1"/>
</dbReference>
<dbReference type="Gene3D" id="1.10.10.10">
    <property type="entry name" value="Winged helix-like DNA-binding domain superfamily/Winged helix DNA-binding domain"/>
    <property type="match status" value="1"/>
</dbReference>
<dbReference type="InterPro" id="IPR041027">
    <property type="entry name" value="FtsK_alpha"/>
</dbReference>
<evidence type="ECO:0000256" key="5">
    <source>
        <dbReference type="PROSITE-ProRule" id="PRU00289"/>
    </source>
</evidence>
<evidence type="ECO:0000313" key="9">
    <source>
        <dbReference type="Proteomes" id="UP000546464"/>
    </source>
</evidence>
<keyword evidence="9" id="KW-1185">Reference proteome</keyword>
<feature type="region of interest" description="Disordered" evidence="6">
    <location>
        <begin position="24"/>
        <end position="68"/>
    </location>
</feature>
<dbReference type="InterPro" id="IPR050206">
    <property type="entry name" value="FtsK/SpoIIIE/SftA"/>
</dbReference>
<dbReference type="AlphaFoldDB" id="A0A842HD15"/>
<dbReference type="SMART" id="SM00843">
    <property type="entry name" value="Ftsk_gamma"/>
    <property type="match status" value="1"/>
</dbReference>
<dbReference type="Pfam" id="PF17854">
    <property type="entry name" value="FtsK_alpha"/>
    <property type="match status" value="1"/>
</dbReference>
<feature type="domain" description="FtsK" evidence="7">
    <location>
        <begin position="291"/>
        <end position="482"/>
    </location>
</feature>
<protein>
    <submittedName>
        <fullName evidence="8">DNA translocase FtsK</fullName>
    </submittedName>
</protein>
<evidence type="ECO:0000256" key="1">
    <source>
        <dbReference type="ARBA" id="ARBA00006474"/>
    </source>
</evidence>
<dbReference type="Gene3D" id="3.30.980.40">
    <property type="match status" value="1"/>
</dbReference>
<dbReference type="InterPro" id="IPR018541">
    <property type="entry name" value="Ftsk_gamma"/>
</dbReference>
<dbReference type="Gene3D" id="3.40.50.300">
    <property type="entry name" value="P-loop containing nucleotide triphosphate hydrolases"/>
    <property type="match status" value="1"/>
</dbReference>
<gene>
    <name evidence="8" type="ORF">H5P28_07625</name>
</gene>
<dbReference type="Proteomes" id="UP000546464">
    <property type="component" value="Unassembled WGS sequence"/>
</dbReference>
<evidence type="ECO:0000259" key="7">
    <source>
        <dbReference type="PROSITE" id="PS50901"/>
    </source>
</evidence>
<keyword evidence="2 5" id="KW-0547">Nucleotide-binding</keyword>
<accession>A0A842HD15</accession>
<dbReference type="SUPFAM" id="SSF46785">
    <property type="entry name" value="Winged helix' DNA-binding domain"/>
    <property type="match status" value="1"/>
</dbReference>
<proteinExistence type="inferred from homology"/>
<dbReference type="InterPro" id="IPR002543">
    <property type="entry name" value="FtsK_dom"/>
</dbReference>
<dbReference type="PROSITE" id="PS50901">
    <property type="entry name" value="FTSK"/>
    <property type="match status" value="1"/>
</dbReference>
<evidence type="ECO:0000313" key="8">
    <source>
        <dbReference type="EMBL" id="MBC2594130.1"/>
    </source>
</evidence>
<evidence type="ECO:0000256" key="6">
    <source>
        <dbReference type="SAM" id="MobiDB-lite"/>
    </source>
</evidence>
<evidence type="ECO:0000256" key="2">
    <source>
        <dbReference type="ARBA" id="ARBA00022741"/>
    </source>
</evidence>
<dbReference type="InterPro" id="IPR036390">
    <property type="entry name" value="WH_DNA-bd_sf"/>
</dbReference>
<dbReference type="Pfam" id="PF09397">
    <property type="entry name" value="FtsK_gamma"/>
    <property type="match status" value="1"/>
</dbReference>
<dbReference type="InterPro" id="IPR003593">
    <property type="entry name" value="AAA+_ATPase"/>
</dbReference>
<evidence type="ECO:0000256" key="4">
    <source>
        <dbReference type="ARBA" id="ARBA00023125"/>
    </source>
</evidence>
<dbReference type="RefSeq" id="WP_185675112.1">
    <property type="nucleotide sequence ID" value="NZ_JACHVB010000020.1"/>
</dbReference>
<dbReference type="PANTHER" id="PTHR22683">
    <property type="entry name" value="SPORULATION PROTEIN RELATED"/>
    <property type="match status" value="1"/>
</dbReference>
<reference evidence="8 9" key="1">
    <citation type="submission" date="2020-07" db="EMBL/GenBank/DDBJ databases">
        <authorList>
            <person name="Feng X."/>
        </authorList>
    </citation>
    <scope>NUCLEOTIDE SEQUENCE [LARGE SCALE GENOMIC DNA]</scope>
    <source>
        <strain evidence="8 9">JCM31066</strain>
    </source>
</reference>
<dbReference type="InterPro" id="IPR036388">
    <property type="entry name" value="WH-like_DNA-bd_sf"/>
</dbReference>
<dbReference type="Pfam" id="PF01580">
    <property type="entry name" value="FtsK_SpoIIIE"/>
    <property type="match status" value="1"/>
</dbReference>
<name>A0A842HD15_9BACT</name>
<dbReference type="SMART" id="SM00382">
    <property type="entry name" value="AAA"/>
    <property type="match status" value="1"/>
</dbReference>